<name>A0ACC1T9V2_9APHY</name>
<keyword evidence="2" id="KW-1185">Reference proteome</keyword>
<proteinExistence type="predicted"/>
<evidence type="ECO:0000313" key="2">
    <source>
        <dbReference type="Proteomes" id="UP001148662"/>
    </source>
</evidence>
<accession>A0ACC1T9V2</accession>
<gene>
    <name evidence="1" type="ORF">NM688_g2020</name>
</gene>
<comment type="caution">
    <text evidence="1">The sequence shown here is derived from an EMBL/GenBank/DDBJ whole genome shotgun (WGS) entry which is preliminary data.</text>
</comment>
<organism evidence="1 2">
    <name type="scientific">Phlebia brevispora</name>
    <dbReference type="NCBI Taxonomy" id="194682"/>
    <lineage>
        <taxon>Eukaryota</taxon>
        <taxon>Fungi</taxon>
        <taxon>Dikarya</taxon>
        <taxon>Basidiomycota</taxon>
        <taxon>Agaricomycotina</taxon>
        <taxon>Agaricomycetes</taxon>
        <taxon>Polyporales</taxon>
        <taxon>Meruliaceae</taxon>
        <taxon>Phlebia</taxon>
    </lineage>
</organism>
<dbReference type="EMBL" id="JANHOG010000240">
    <property type="protein sequence ID" value="KAJ3556449.1"/>
    <property type="molecule type" value="Genomic_DNA"/>
</dbReference>
<sequence>MDWAYTQVIAGLLLATALCLFYSLTRSSASRRLLPLPPGPDAAWYTPGPKMPMKFAELGDIYGPVFSYRRGKEVVCVINRHEAAMEILQKQGADTVDRPRAIAANEILSGGDAYCTDRRRSSHQKASKLQLSTVGQYQPLQMRNARTYVLDLLRKPDEHISHAKRYAASVVMSMTYGKLSTSYADPEIQALMLYMIRFTKCMQFGKHLVDNYPFLRYVPFVTSELRKWHQDELGLYRQMLGDVRQKMAAHAVQPCFASYLLERQEEYDLKDNELAYLAGAMFAAGSETTSSAIAFMLMAAAKFPEEAAKVRKQLDDAVGRDRLPTFEDIKALPRVRAFFWETFRWRPVFWGGIAHRAMRDVIWKEYVIPEGAIIIGNHWGIGLDPDAYPDPHTFKPDRWLDADGNFNEDMTFCNYGFGRRFCVGQYLANKYVHVAIPHPLSYLSLAPLGHGSSMFITTALALWSFDMREDPESPIDTMAFEDSATIRPHPFKIIFEPRIDNLQEIVESHTD</sequence>
<reference evidence="1" key="1">
    <citation type="submission" date="2022-07" db="EMBL/GenBank/DDBJ databases">
        <title>Genome Sequence of Phlebia brevispora.</title>
        <authorList>
            <person name="Buettner E."/>
        </authorList>
    </citation>
    <scope>NUCLEOTIDE SEQUENCE</scope>
    <source>
        <strain evidence="1">MPL23</strain>
    </source>
</reference>
<dbReference type="Proteomes" id="UP001148662">
    <property type="component" value="Unassembled WGS sequence"/>
</dbReference>
<protein>
    <submittedName>
        <fullName evidence="1">Uncharacterized protein</fullName>
    </submittedName>
</protein>
<evidence type="ECO:0000313" key="1">
    <source>
        <dbReference type="EMBL" id="KAJ3556449.1"/>
    </source>
</evidence>